<accession>A0ABR2BFZ4</accession>
<sequence length="123" mass="13891">MFRAVTVGIEEFGGGADGPQHQKLPNHSIWTHSSVPYLTLSKDHSFNFFFFVLIYESSTVAMENSTLSSFGGGRVMEPALTIARKSTLYDSRHRIWTKLKTMQKLEEQIVHEVLACVDAKENI</sequence>
<organism evidence="1 2">
    <name type="scientific">Hibiscus sabdariffa</name>
    <name type="common">roselle</name>
    <dbReference type="NCBI Taxonomy" id="183260"/>
    <lineage>
        <taxon>Eukaryota</taxon>
        <taxon>Viridiplantae</taxon>
        <taxon>Streptophyta</taxon>
        <taxon>Embryophyta</taxon>
        <taxon>Tracheophyta</taxon>
        <taxon>Spermatophyta</taxon>
        <taxon>Magnoliopsida</taxon>
        <taxon>eudicotyledons</taxon>
        <taxon>Gunneridae</taxon>
        <taxon>Pentapetalae</taxon>
        <taxon>rosids</taxon>
        <taxon>malvids</taxon>
        <taxon>Malvales</taxon>
        <taxon>Malvaceae</taxon>
        <taxon>Malvoideae</taxon>
        <taxon>Hibiscus</taxon>
    </lineage>
</organism>
<dbReference type="EMBL" id="JBBPBM010000120">
    <property type="protein sequence ID" value="KAK8506029.1"/>
    <property type="molecule type" value="Genomic_DNA"/>
</dbReference>
<keyword evidence="2" id="KW-1185">Reference proteome</keyword>
<protein>
    <submittedName>
        <fullName evidence="1">Uncharacterized protein</fullName>
    </submittedName>
</protein>
<dbReference type="Proteomes" id="UP001472677">
    <property type="component" value="Unassembled WGS sequence"/>
</dbReference>
<comment type="caution">
    <text evidence="1">The sequence shown here is derived from an EMBL/GenBank/DDBJ whole genome shotgun (WGS) entry which is preliminary data.</text>
</comment>
<proteinExistence type="predicted"/>
<reference evidence="1 2" key="1">
    <citation type="journal article" date="2024" name="G3 (Bethesda)">
        <title>Genome assembly of Hibiscus sabdariffa L. provides insights into metabolisms of medicinal natural products.</title>
        <authorList>
            <person name="Kim T."/>
        </authorList>
    </citation>
    <scope>NUCLEOTIDE SEQUENCE [LARGE SCALE GENOMIC DNA]</scope>
    <source>
        <strain evidence="1">TK-2024</strain>
        <tissue evidence="1">Old leaves</tissue>
    </source>
</reference>
<name>A0ABR2BFZ4_9ROSI</name>
<evidence type="ECO:0000313" key="1">
    <source>
        <dbReference type="EMBL" id="KAK8506029.1"/>
    </source>
</evidence>
<gene>
    <name evidence="1" type="ORF">V6N12_074088</name>
</gene>
<evidence type="ECO:0000313" key="2">
    <source>
        <dbReference type="Proteomes" id="UP001472677"/>
    </source>
</evidence>